<accession>A0A2S8GMF2</accession>
<proteinExistence type="predicted"/>
<dbReference type="AlphaFoldDB" id="A0A2S8GMF2"/>
<keyword evidence="1" id="KW-0472">Membrane</keyword>
<feature type="transmembrane region" description="Helical" evidence="1">
    <location>
        <begin position="73"/>
        <end position="92"/>
    </location>
</feature>
<dbReference type="EMBL" id="PUHZ01000014">
    <property type="protein sequence ID" value="PQO45610.1"/>
    <property type="molecule type" value="Genomic_DNA"/>
</dbReference>
<feature type="transmembrane region" description="Helical" evidence="1">
    <location>
        <begin position="29"/>
        <end position="61"/>
    </location>
</feature>
<organism evidence="3 4">
    <name type="scientific">Blastopirellula marina</name>
    <dbReference type="NCBI Taxonomy" id="124"/>
    <lineage>
        <taxon>Bacteria</taxon>
        <taxon>Pseudomonadati</taxon>
        <taxon>Planctomycetota</taxon>
        <taxon>Planctomycetia</taxon>
        <taxon>Pirellulales</taxon>
        <taxon>Pirellulaceae</taxon>
        <taxon>Blastopirellula</taxon>
    </lineage>
</organism>
<dbReference type="Proteomes" id="UP000237819">
    <property type="component" value="Unassembled WGS sequence"/>
</dbReference>
<name>A0A2S8GMF2_9BACT</name>
<sequence length="245" mass="27485">MSDSVEQHPAAGFSAENEDLMEYREISRLAVAALVLGIFSVLAIFTSVLWIVPVLAIVFGLAAYYQIDRSEVLTGKAMAMIGMALAAVWLGASVTQTTVQSSSFKAESRKMAADWLDLIIDGKLMEAHQLTRHPAGRAPFKMSLASFYAEEEVRQEGLDAFQNRDFVKEIQEHQGELEAKFVRDVSVRKSENSRYGTHLFQIVDKQSGKSLWDVKVTMEREPGTNEYEGTFIWISQGMSLEKKRH</sequence>
<keyword evidence="1" id="KW-1133">Transmembrane helix</keyword>
<keyword evidence="1" id="KW-0812">Transmembrane</keyword>
<dbReference type="RefSeq" id="WP_105336101.1">
    <property type="nucleotide sequence ID" value="NZ_PUHZ01000014.1"/>
</dbReference>
<evidence type="ECO:0000259" key="2">
    <source>
        <dbReference type="Pfam" id="PF13828"/>
    </source>
</evidence>
<evidence type="ECO:0000313" key="4">
    <source>
        <dbReference type="Proteomes" id="UP000237819"/>
    </source>
</evidence>
<gene>
    <name evidence="3" type="ORF">C5Y93_14320</name>
</gene>
<evidence type="ECO:0000313" key="3">
    <source>
        <dbReference type="EMBL" id="PQO45610.1"/>
    </source>
</evidence>
<reference evidence="3 4" key="1">
    <citation type="submission" date="2018-02" db="EMBL/GenBank/DDBJ databases">
        <title>Comparative genomes isolates from brazilian mangrove.</title>
        <authorList>
            <person name="Araujo J.E."/>
            <person name="Taketani R.G."/>
            <person name="Silva M.C.P."/>
            <person name="Loureco M.V."/>
            <person name="Andreote F.D."/>
        </authorList>
    </citation>
    <scope>NUCLEOTIDE SEQUENCE [LARGE SCALE GENOMIC DNA]</scope>
    <source>
        <strain evidence="3 4">Nap-Phe MGV</strain>
    </source>
</reference>
<feature type="domain" description="DUF4190" evidence="2">
    <location>
        <begin position="29"/>
        <end position="93"/>
    </location>
</feature>
<dbReference type="Pfam" id="PF13828">
    <property type="entry name" value="DUF4190"/>
    <property type="match status" value="1"/>
</dbReference>
<dbReference type="OrthoDB" id="270255at2"/>
<evidence type="ECO:0000256" key="1">
    <source>
        <dbReference type="SAM" id="Phobius"/>
    </source>
</evidence>
<dbReference type="InterPro" id="IPR025241">
    <property type="entry name" value="DUF4190"/>
</dbReference>
<comment type="caution">
    <text evidence="3">The sequence shown here is derived from an EMBL/GenBank/DDBJ whole genome shotgun (WGS) entry which is preliminary data.</text>
</comment>
<protein>
    <recommendedName>
        <fullName evidence="2">DUF4190 domain-containing protein</fullName>
    </recommendedName>
</protein>